<gene>
    <name evidence="2" type="ORF">ACFPOF_16215</name>
</gene>
<evidence type="ECO:0000259" key="1">
    <source>
        <dbReference type="Pfam" id="PF01738"/>
    </source>
</evidence>
<dbReference type="Proteomes" id="UP001596113">
    <property type="component" value="Unassembled WGS sequence"/>
</dbReference>
<sequence>MRWYSSNKQNVAGAVSMPIVDNLLSSFEKLKGTAPTVKSIEGYHPDGEFSGIEAITYESVPYNNMRTKVFAYLGVPKVKTGEKLPAVVLIHGGGGHAFACWVKMWNDRGYAAIAMDTTGYMPGKKNAGSREVSEENEWVHELTGVFAEEGFTPSPSNDGMSTSDQPMENQWMYHALSSAILAGNILRNHPSIDSEKIGVTGISWGGVICSLLIGYDQRFAFAVPVYSSGFLGEGLSDLNQIFSRPEVKMNWSAERNFDKVKLPVLWLAWNDDSAFSIQPNSLSYEETALNHANTRLSIKDLMYHSHEHGWKPEEIYAFADAQINGGVQFPKITVQPNGRKFGFSVECGKDVRITGATGYYICEPMAYSKFDKFGYGEHSFMKQSWETIDCDIQDNGLISGVFPDTCVSYYIEIAFLINDQELFISTVFVDLQ</sequence>
<accession>A0ABW0HVH3</accession>
<keyword evidence="2" id="KW-0378">Hydrolase</keyword>
<dbReference type="InterPro" id="IPR029058">
    <property type="entry name" value="AB_hydrolase_fold"/>
</dbReference>
<protein>
    <submittedName>
        <fullName evidence="2">Alpha/beta hydrolase family protein</fullName>
        <ecNumber evidence="2">3.4.-.-</ecNumber>
    </submittedName>
</protein>
<dbReference type="Gene3D" id="3.40.50.1820">
    <property type="entry name" value="alpha/beta hydrolase"/>
    <property type="match status" value="1"/>
</dbReference>
<dbReference type="EMBL" id="JBHSMI010000026">
    <property type="protein sequence ID" value="MFC5404285.1"/>
    <property type="molecule type" value="Genomic_DNA"/>
</dbReference>
<dbReference type="Pfam" id="PF01738">
    <property type="entry name" value="DLH"/>
    <property type="match status" value="1"/>
</dbReference>
<feature type="domain" description="Dienelactone hydrolase" evidence="1">
    <location>
        <begin position="71"/>
        <end position="298"/>
    </location>
</feature>
<dbReference type="SUPFAM" id="SSF53474">
    <property type="entry name" value="alpha/beta-Hydrolases"/>
    <property type="match status" value="1"/>
</dbReference>
<reference evidence="3" key="1">
    <citation type="journal article" date="2019" name="Int. J. Syst. Evol. Microbiol.">
        <title>The Global Catalogue of Microorganisms (GCM) 10K type strain sequencing project: providing services to taxonomists for standard genome sequencing and annotation.</title>
        <authorList>
            <consortium name="The Broad Institute Genomics Platform"/>
            <consortium name="The Broad Institute Genome Sequencing Center for Infectious Disease"/>
            <person name="Wu L."/>
            <person name="Ma J."/>
        </authorList>
    </citation>
    <scope>NUCLEOTIDE SEQUENCE [LARGE SCALE GENOMIC DNA]</scope>
    <source>
        <strain evidence="3">CGMCC 1.18575</strain>
    </source>
</reference>
<evidence type="ECO:0000313" key="2">
    <source>
        <dbReference type="EMBL" id="MFC5404285.1"/>
    </source>
</evidence>
<evidence type="ECO:0000313" key="3">
    <source>
        <dbReference type="Proteomes" id="UP001596113"/>
    </source>
</evidence>
<proteinExistence type="predicted"/>
<dbReference type="RefSeq" id="WP_378134464.1">
    <property type="nucleotide sequence ID" value="NZ_JBHSMI010000026.1"/>
</dbReference>
<dbReference type="EC" id="3.4.-.-" evidence="2"/>
<dbReference type="PANTHER" id="PTHR22946">
    <property type="entry name" value="DIENELACTONE HYDROLASE DOMAIN-CONTAINING PROTEIN-RELATED"/>
    <property type="match status" value="1"/>
</dbReference>
<dbReference type="InterPro" id="IPR050261">
    <property type="entry name" value="FrsA_esterase"/>
</dbReference>
<dbReference type="InterPro" id="IPR002925">
    <property type="entry name" value="Dienelactn_hydro"/>
</dbReference>
<organism evidence="2 3">
    <name type="scientific">Cohnella soli</name>
    <dbReference type="NCBI Taxonomy" id="425005"/>
    <lineage>
        <taxon>Bacteria</taxon>
        <taxon>Bacillati</taxon>
        <taxon>Bacillota</taxon>
        <taxon>Bacilli</taxon>
        <taxon>Bacillales</taxon>
        <taxon>Paenibacillaceae</taxon>
        <taxon>Cohnella</taxon>
    </lineage>
</organism>
<comment type="caution">
    <text evidence="2">The sequence shown here is derived from an EMBL/GenBank/DDBJ whole genome shotgun (WGS) entry which is preliminary data.</text>
</comment>
<dbReference type="GO" id="GO:0016787">
    <property type="term" value="F:hydrolase activity"/>
    <property type="evidence" value="ECO:0007669"/>
    <property type="project" value="UniProtKB-KW"/>
</dbReference>
<keyword evidence="3" id="KW-1185">Reference proteome</keyword>
<name>A0ABW0HVH3_9BACL</name>